<sequence>MIGPALVFAMPNDRSPYNLRLEWAAILMAMRDNGYHVAVEGVDATKVGNTGDDDELGIAAANGDRWVEQTGHESAIISVPEGRTTIRQAESPVASFDGRWLAFLREDPWSSAHLDTRFGSVGRHRQANDAART</sequence>
<keyword evidence="2" id="KW-1185">Reference proteome</keyword>
<dbReference type="RefSeq" id="WP_183978574.1">
    <property type="nucleotide sequence ID" value="NZ_JACHEB010000007.1"/>
</dbReference>
<protein>
    <submittedName>
        <fullName evidence="1">Uncharacterized protein</fullName>
    </submittedName>
</protein>
<comment type="caution">
    <text evidence="1">The sequence shown here is derived from an EMBL/GenBank/DDBJ whole genome shotgun (WGS) entry which is preliminary data.</text>
</comment>
<organism evidence="1 2">
    <name type="scientific">Tunturiibacter gelidiferens</name>
    <dbReference type="NCBI Taxonomy" id="3069689"/>
    <lineage>
        <taxon>Bacteria</taxon>
        <taxon>Pseudomonadati</taxon>
        <taxon>Acidobacteriota</taxon>
        <taxon>Terriglobia</taxon>
        <taxon>Terriglobales</taxon>
        <taxon>Acidobacteriaceae</taxon>
        <taxon>Tunturiibacter</taxon>
    </lineage>
</organism>
<dbReference type="EMBL" id="JACHEB010000007">
    <property type="protein sequence ID" value="MBB5329792.1"/>
    <property type="molecule type" value="Genomic_DNA"/>
</dbReference>
<evidence type="ECO:0000313" key="1">
    <source>
        <dbReference type="EMBL" id="MBB5329792.1"/>
    </source>
</evidence>
<gene>
    <name evidence="1" type="ORF">HDF14_003414</name>
</gene>
<dbReference type="Proteomes" id="UP000535182">
    <property type="component" value="Unassembled WGS sequence"/>
</dbReference>
<reference evidence="1 2" key="1">
    <citation type="submission" date="2020-08" db="EMBL/GenBank/DDBJ databases">
        <title>Genomic Encyclopedia of Type Strains, Phase IV (KMG-V): Genome sequencing to study the core and pangenomes of soil and plant-associated prokaryotes.</title>
        <authorList>
            <person name="Whitman W."/>
        </authorList>
    </citation>
    <scope>NUCLEOTIDE SEQUENCE [LARGE SCALE GENOMIC DNA]</scope>
    <source>
        <strain evidence="1 2">X5P2</strain>
    </source>
</reference>
<name>A0A9X0QG76_9BACT</name>
<dbReference type="AlphaFoldDB" id="A0A9X0QG76"/>
<proteinExistence type="predicted"/>
<accession>A0A9X0QG76</accession>
<evidence type="ECO:0000313" key="2">
    <source>
        <dbReference type="Proteomes" id="UP000535182"/>
    </source>
</evidence>